<dbReference type="Pfam" id="PF16565">
    <property type="entry name" value="MIT_C"/>
    <property type="match status" value="1"/>
</dbReference>
<dbReference type="InterPro" id="IPR038113">
    <property type="entry name" value="MITD1_C_sf"/>
</dbReference>
<reference evidence="2 3" key="1">
    <citation type="journal article" date="2015" name="Genome Biol.">
        <title>Comparative genomics of Steinernema reveals deeply conserved gene regulatory networks.</title>
        <authorList>
            <person name="Dillman A.R."/>
            <person name="Macchietto M."/>
            <person name="Porter C.F."/>
            <person name="Rogers A."/>
            <person name="Williams B."/>
            <person name="Antoshechkin I."/>
            <person name="Lee M.M."/>
            <person name="Goodwin Z."/>
            <person name="Lu X."/>
            <person name="Lewis E.E."/>
            <person name="Goodrich-Blair H."/>
            <person name="Stock S.P."/>
            <person name="Adams B.J."/>
            <person name="Sternberg P.W."/>
            <person name="Mortazavi A."/>
        </authorList>
    </citation>
    <scope>NUCLEOTIDE SEQUENCE [LARGE SCALE GENOMIC DNA]</scope>
    <source>
        <strain evidence="2 3">ALL</strain>
    </source>
</reference>
<organism evidence="2 3">
    <name type="scientific">Steinernema carpocapsae</name>
    <name type="common">Entomopathogenic nematode</name>
    <dbReference type="NCBI Taxonomy" id="34508"/>
    <lineage>
        <taxon>Eukaryota</taxon>
        <taxon>Metazoa</taxon>
        <taxon>Ecdysozoa</taxon>
        <taxon>Nematoda</taxon>
        <taxon>Chromadorea</taxon>
        <taxon>Rhabditida</taxon>
        <taxon>Tylenchina</taxon>
        <taxon>Panagrolaimomorpha</taxon>
        <taxon>Strongyloidoidea</taxon>
        <taxon>Steinernematidae</taxon>
        <taxon>Steinernema</taxon>
    </lineage>
</organism>
<dbReference type="SUPFAM" id="SSF116846">
    <property type="entry name" value="MIT domain"/>
    <property type="match status" value="1"/>
</dbReference>
<proteinExistence type="predicted"/>
<keyword evidence="3" id="KW-1185">Reference proteome</keyword>
<dbReference type="EMBL" id="AZBU02000005">
    <property type="protein sequence ID" value="TKR75981.1"/>
    <property type="molecule type" value="Genomic_DNA"/>
</dbReference>
<dbReference type="OrthoDB" id="6591885at2759"/>
<gene>
    <name evidence="2" type="ORF">L596_017196</name>
</gene>
<dbReference type="STRING" id="34508.A0A4U5N140"/>
<reference evidence="2 3" key="2">
    <citation type="journal article" date="2019" name="G3 (Bethesda)">
        <title>Hybrid Assembly of the Genome of the Entomopathogenic Nematode Steinernema carpocapsae Identifies the X-Chromosome.</title>
        <authorList>
            <person name="Serra L."/>
            <person name="Macchietto M."/>
            <person name="Macias-Munoz A."/>
            <person name="McGill C.J."/>
            <person name="Rodriguez I.M."/>
            <person name="Rodriguez B."/>
            <person name="Murad R."/>
            <person name="Mortazavi A."/>
        </authorList>
    </citation>
    <scope>NUCLEOTIDE SEQUENCE [LARGE SCALE GENOMIC DNA]</scope>
    <source>
        <strain evidence="2 3">ALL</strain>
    </source>
</reference>
<dbReference type="Proteomes" id="UP000298663">
    <property type="component" value="Unassembled WGS sequence"/>
</dbReference>
<dbReference type="AlphaFoldDB" id="A0A4U5N140"/>
<dbReference type="SMART" id="SM00745">
    <property type="entry name" value="MIT"/>
    <property type="match status" value="1"/>
</dbReference>
<dbReference type="InterPro" id="IPR007330">
    <property type="entry name" value="MIT_dom"/>
</dbReference>
<name>A0A4U5N140_STECR</name>
<accession>A0A4U5N140</accession>
<dbReference type="Pfam" id="PF04212">
    <property type="entry name" value="MIT"/>
    <property type="match status" value="1"/>
</dbReference>
<feature type="domain" description="MIT" evidence="1">
    <location>
        <begin position="6"/>
        <end position="84"/>
    </location>
</feature>
<dbReference type="InterPro" id="IPR032341">
    <property type="entry name" value="MITD1_C"/>
</dbReference>
<comment type="caution">
    <text evidence="2">The sequence shown here is derived from an EMBL/GenBank/DDBJ whole genome shotgun (WGS) entry which is preliminary data.</text>
</comment>
<evidence type="ECO:0000313" key="2">
    <source>
        <dbReference type="EMBL" id="TKR75981.1"/>
    </source>
</evidence>
<dbReference type="InterPro" id="IPR052817">
    <property type="entry name" value="MIT_domain_contain_protein1"/>
</dbReference>
<dbReference type="InterPro" id="IPR036181">
    <property type="entry name" value="MIT_dom_sf"/>
</dbReference>
<dbReference type="Gene3D" id="1.20.58.80">
    <property type="entry name" value="Phosphotransferase system, lactose/cellobiose-type IIA subunit"/>
    <property type="match status" value="1"/>
</dbReference>
<dbReference type="Gene3D" id="3.30.870.30">
    <property type="entry name" value="MITD, C-terminal phospholipase D-like domain"/>
    <property type="match status" value="1"/>
</dbReference>
<evidence type="ECO:0000259" key="1">
    <source>
        <dbReference type="SMART" id="SM00745"/>
    </source>
</evidence>
<sequence length="234" mass="26823">MNGKTPDVLVETAKDFLTQAIMMDDQKNYVAAVQKYVESATLLHEASKLYKPNDPLKNAVLNKASEAVTRAELLKSQYLKTVKKLEQIKVLEDSTGHDYYSVFGKCIDGQLQSVIVEDPYISSHHQILNFVRFCEVLAIHAKSLRHITLITGESADLGNFDELRRQLIDREITLIVSTKRNLHDREIRFSNGWIIKIGRGLDYFKPLRNKYMLGSGDYTLRPCRECNIDIFKVE</sequence>
<dbReference type="PANTHER" id="PTHR21222:SF1">
    <property type="entry name" value="MIT DOMAIN-CONTAINING PROTEIN 1"/>
    <property type="match status" value="1"/>
</dbReference>
<protein>
    <recommendedName>
        <fullName evidence="1">MIT domain-containing protein</fullName>
    </recommendedName>
</protein>
<dbReference type="PANTHER" id="PTHR21222">
    <property type="entry name" value="MIT DOMAIN-CONTAINING PROTEIN 1"/>
    <property type="match status" value="1"/>
</dbReference>
<evidence type="ECO:0000313" key="3">
    <source>
        <dbReference type="Proteomes" id="UP000298663"/>
    </source>
</evidence>